<accession>X0XLC3</accession>
<proteinExistence type="predicted"/>
<name>X0XLC3_9ZZZZ</name>
<gene>
    <name evidence="1" type="ORF">S01H1_49889</name>
</gene>
<comment type="caution">
    <text evidence="1">The sequence shown here is derived from an EMBL/GenBank/DDBJ whole genome shotgun (WGS) entry which is preliminary data.</text>
</comment>
<dbReference type="AlphaFoldDB" id="X0XLC3"/>
<sequence length="169" mass="18204">AEQEFDPADEAQDLEQFGWVLGYGAEFLDPNINIGEGSSVYIVGSMVDLFEDAEGASGYFNDTLTELSEMAGTTSLGFTTDEVETFGADVGDESAGFDIQGSFEDVDGSTLDMWFSVLSFRHARLVGSAVFVTFEFEPRSFEDELKGLASVMDQRITSVLAGAAVSNQP</sequence>
<organism evidence="1">
    <name type="scientific">marine sediment metagenome</name>
    <dbReference type="NCBI Taxonomy" id="412755"/>
    <lineage>
        <taxon>unclassified sequences</taxon>
        <taxon>metagenomes</taxon>
        <taxon>ecological metagenomes</taxon>
    </lineage>
</organism>
<evidence type="ECO:0000313" key="1">
    <source>
        <dbReference type="EMBL" id="GAG25786.1"/>
    </source>
</evidence>
<reference evidence="1" key="1">
    <citation type="journal article" date="2014" name="Front. Microbiol.">
        <title>High frequency of phylogenetically diverse reductive dehalogenase-homologous genes in deep subseafloor sedimentary metagenomes.</title>
        <authorList>
            <person name="Kawai M."/>
            <person name="Futagami T."/>
            <person name="Toyoda A."/>
            <person name="Takaki Y."/>
            <person name="Nishi S."/>
            <person name="Hori S."/>
            <person name="Arai W."/>
            <person name="Tsubouchi T."/>
            <person name="Morono Y."/>
            <person name="Uchiyama I."/>
            <person name="Ito T."/>
            <person name="Fujiyama A."/>
            <person name="Inagaki F."/>
            <person name="Takami H."/>
        </authorList>
    </citation>
    <scope>NUCLEOTIDE SEQUENCE</scope>
    <source>
        <strain evidence="1">Expedition CK06-06</strain>
    </source>
</reference>
<protein>
    <submittedName>
        <fullName evidence="1">Uncharacterized protein</fullName>
    </submittedName>
</protein>
<dbReference type="EMBL" id="BARS01032120">
    <property type="protein sequence ID" value="GAG25786.1"/>
    <property type="molecule type" value="Genomic_DNA"/>
</dbReference>
<feature type="non-terminal residue" evidence="1">
    <location>
        <position position="1"/>
    </location>
</feature>